<name>A0A0G4KYT2_VERLO</name>
<evidence type="ECO:0000256" key="1">
    <source>
        <dbReference type="SAM" id="Phobius"/>
    </source>
</evidence>
<protein>
    <recommendedName>
        <fullName evidence="2">Rhodopsin domain-containing protein</fullName>
    </recommendedName>
</protein>
<keyword evidence="1" id="KW-0472">Membrane</keyword>
<evidence type="ECO:0000313" key="4">
    <source>
        <dbReference type="Proteomes" id="UP000045706"/>
    </source>
</evidence>
<dbReference type="InterPro" id="IPR049326">
    <property type="entry name" value="Rhodopsin_dom_fungi"/>
</dbReference>
<feature type="transmembrane region" description="Helical" evidence="1">
    <location>
        <begin position="90"/>
        <end position="112"/>
    </location>
</feature>
<evidence type="ECO:0000259" key="2">
    <source>
        <dbReference type="Pfam" id="PF20684"/>
    </source>
</evidence>
<dbReference type="AlphaFoldDB" id="A0A0G4KYT2"/>
<evidence type="ECO:0000313" key="3">
    <source>
        <dbReference type="EMBL" id="CRK14851.1"/>
    </source>
</evidence>
<gene>
    <name evidence="3" type="ORF">BN1723_010505</name>
</gene>
<sequence>MQTLIPPHFVLEEVTSNDLVIASLAWGFTIGFGWLTTSKALKQTKQTWKRQKRRTFRNAYVWMIWLEILVCLIFGVICFLYLLHFIPPSFAFYFTILPTWALQVQFLLQIIVNRCAILLSDPKHSNRIKIGVAVLITAVNISDRVEKAIYLLVDGTLNIYFIRIVKHNLIVHGLTKYKTLTRFYEFIVCFSLSMDVLIIAMMSLPNTFVYMQFHPLTYIVKLNIEMIMADLIGKIARNRNCGVISEGTFNSTGCDSTLRSANVTGTGNRDSRGVFDYESGFGGGITAQMGTTGKSRMGAVSLEQHSFRLGAVLDDEQGGIVERHRLGTDADKFVTRSVSYNSQSGSVLDAPREVYHYGSYGVGLRRGNYGADSDLGAERNNSFKIAGDAGSNATRRRGSDAISELTAESGEGGPEGSRYKIFIADVNIAIIVDLVIVLVPISVIWSMRLPLRETLRIILMLIVGTLTIGVAVFWLVKVVMFVNSEDVTADFVVLDLTACIELSIGIVCACLPSAHCLYELYKDR</sequence>
<feature type="transmembrane region" description="Helical" evidence="1">
    <location>
        <begin position="426"/>
        <end position="445"/>
    </location>
</feature>
<proteinExistence type="predicted"/>
<feature type="transmembrane region" description="Helical" evidence="1">
    <location>
        <begin position="186"/>
        <end position="204"/>
    </location>
</feature>
<feature type="transmembrane region" description="Helical" evidence="1">
    <location>
        <begin position="20"/>
        <end position="38"/>
    </location>
</feature>
<accession>A0A0G4KYT2</accession>
<feature type="transmembrane region" description="Helical" evidence="1">
    <location>
        <begin position="457"/>
        <end position="482"/>
    </location>
</feature>
<feature type="transmembrane region" description="Helical" evidence="1">
    <location>
        <begin position="502"/>
        <end position="521"/>
    </location>
</feature>
<keyword evidence="1" id="KW-1133">Transmembrane helix</keyword>
<dbReference type="PANTHER" id="PTHR35179">
    <property type="entry name" value="PROTEIN CBG02620"/>
    <property type="match status" value="1"/>
</dbReference>
<dbReference type="Proteomes" id="UP000045706">
    <property type="component" value="Unassembled WGS sequence"/>
</dbReference>
<dbReference type="EMBL" id="CVQI01005446">
    <property type="protein sequence ID" value="CRK14851.1"/>
    <property type="molecule type" value="Genomic_DNA"/>
</dbReference>
<feature type="transmembrane region" description="Helical" evidence="1">
    <location>
        <begin position="59"/>
        <end position="84"/>
    </location>
</feature>
<keyword evidence="1" id="KW-0812">Transmembrane</keyword>
<feature type="domain" description="Rhodopsin" evidence="2">
    <location>
        <begin position="421"/>
        <end position="517"/>
    </location>
</feature>
<reference evidence="4" key="1">
    <citation type="submission" date="2015-05" db="EMBL/GenBank/DDBJ databases">
        <authorList>
            <person name="Fogelqvist Johan"/>
        </authorList>
    </citation>
    <scope>NUCLEOTIDE SEQUENCE [LARGE SCALE GENOMIC DNA]</scope>
</reference>
<organism evidence="3 4">
    <name type="scientific">Verticillium longisporum</name>
    <name type="common">Verticillium dahliae var. longisporum</name>
    <dbReference type="NCBI Taxonomy" id="100787"/>
    <lineage>
        <taxon>Eukaryota</taxon>
        <taxon>Fungi</taxon>
        <taxon>Dikarya</taxon>
        <taxon>Ascomycota</taxon>
        <taxon>Pezizomycotina</taxon>
        <taxon>Sordariomycetes</taxon>
        <taxon>Hypocreomycetidae</taxon>
        <taxon>Glomerellales</taxon>
        <taxon>Plectosphaerellaceae</taxon>
        <taxon>Verticillium</taxon>
    </lineage>
</organism>
<dbReference type="PANTHER" id="PTHR35179:SF1">
    <property type="entry name" value="INTEGRAL MEMBRANE PROTEIN"/>
    <property type="match status" value="1"/>
</dbReference>
<dbReference type="Pfam" id="PF20684">
    <property type="entry name" value="Fung_rhodopsin"/>
    <property type="match status" value="1"/>
</dbReference>